<dbReference type="InterPro" id="IPR002156">
    <property type="entry name" value="RNaseH_domain"/>
</dbReference>
<dbReference type="Pfam" id="PF13456">
    <property type="entry name" value="RVT_3"/>
    <property type="match status" value="1"/>
</dbReference>
<feature type="transmembrane region" description="Helical" evidence="1">
    <location>
        <begin position="76"/>
        <end position="97"/>
    </location>
</feature>
<dbReference type="InterPro" id="IPR036397">
    <property type="entry name" value="RNaseH_sf"/>
</dbReference>
<feature type="domain" description="RNase H type-1" evidence="2">
    <location>
        <begin position="2"/>
        <end position="73"/>
    </location>
</feature>
<dbReference type="EMBL" id="JACGWN010000001">
    <property type="protein sequence ID" value="KAL0463206.1"/>
    <property type="molecule type" value="Genomic_DNA"/>
</dbReference>
<dbReference type="Gene3D" id="3.30.70.270">
    <property type="match status" value="1"/>
</dbReference>
<proteinExistence type="predicted"/>
<reference evidence="3" key="2">
    <citation type="journal article" date="2024" name="Plant">
        <title>Genomic evolution and insights into agronomic trait innovations of Sesamum species.</title>
        <authorList>
            <person name="Miao H."/>
            <person name="Wang L."/>
            <person name="Qu L."/>
            <person name="Liu H."/>
            <person name="Sun Y."/>
            <person name="Le M."/>
            <person name="Wang Q."/>
            <person name="Wei S."/>
            <person name="Zheng Y."/>
            <person name="Lin W."/>
            <person name="Duan Y."/>
            <person name="Cao H."/>
            <person name="Xiong S."/>
            <person name="Wang X."/>
            <person name="Wei L."/>
            <person name="Li C."/>
            <person name="Ma Q."/>
            <person name="Ju M."/>
            <person name="Zhao R."/>
            <person name="Li G."/>
            <person name="Mu C."/>
            <person name="Tian Q."/>
            <person name="Mei H."/>
            <person name="Zhang T."/>
            <person name="Gao T."/>
            <person name="Zhang H."/>
        </authorList>
    </citation>
    <scope>NUCLEOTIDE SEQUENCE</scope>
    <source>
        <strain evidence="3">KEN1</strain>
    </source>
</reference>
<keyword evidence="1" id="KW-0472">Membrane</keyword>
<keyword evidence="1" id="KW-1133">Transmembrane helix</keyword>
<dbReference type="PANTHER" id="PTHR47723">
    <property type="entry name" value="OS05G0353850 PROTEIN"/>
    <property type="match status" value="1"/>
</dbReference>
<comment type="caution">
    <text evidence="3">The sequence shown here is derived from an EMBL/GenBank/DDBJ whole genome shotgun (WGS) entry which is preliminary data.</text>
</comment>
<evidence type="ECO:0000259" key="2">
    <source>
        <dbReference type="Pfam" id="PF13456"/>
    </source>
</evidence>
<dbReference type="CDD" id="cd06222">
    <property type="entry name" value="RNase_H_like"/>
    <property type="match status" value="1"/>
</dbReference>
<name>A0AAW2YC15_9LAMI</name>
<dbReference type="AlphaFoldDB" id="A0AAW2YC15"/>
<organism evidence="3">
    <name type="scientific">Sesamum latifolium</name>
    <dbReference type="NCBI Taxonomy" id="2727402"/>
    <lineage>
        <taxon>Eukaryota</taxon>
        <taxon>Viridiplantae</taxon>
        <taxon>Streptophyta</taxon>
        <taxon>Embryophyta</taxon>
        <taxon>Tracheophyta</taxon>
        <taxon>Spermatophyta</taxon>
        <taxon>Magnoliopsida</taxon>
        <taxon>eudicotyledons</taxon>
        <taxon>Gunneridae</taxon>
        <taxon>Pentapetalae</taxon>
        <taxon>asterids</taxon>
        <taxon>lamiids</taxon>
        <taxon>Lamiales</taxon>
        <taxon>Pedaliaceae</taxon>
        <taxon>Sesamum</taxon>
    </lineage>
</organism>
<dbReference type="InterPro" id="IPR044730">
    <property type="entry name" value="RNase_H-like_dom_plant"/>
</dbReference>
<reference evidence="3" key="1">
    <citation type="submission" date="2020-06" db="EMBL/GenBank/DDBJ databases">
        <authorList>
            <person name="Li T."/>
            <person name="Hu X."/>
            <person name="Zhang T."/>
            <person name="Song X."/>
            <person name="Zhang H."/>
            <person name="Dai N."/>
            <person name="Sheng W."/>
            <person name="Hou X."/>
            <person name="Wei L."/>
        </authorList>
    </citation>
    <scope>NUCLEOTIDE SEQUENCE</scope>
    <source>
        <strain evidence="3">KEN1</strain>
        <tissue evidence="3">Leaf</tissue>
    </source>
</reference>
<dbReference type="InterPro" id="IPR043128">
    <property type="entry name" value="Rev_trsase/Diguanyl_cyclase"/>
</dbReference>
<evidence type="ECO:0000256" key="1">
    <source>
        <dbReference type="SAM" id="Phobius"/>
    </source>
</evidence>
<keyword evidence="1" id="KW-0812">Transmembrane</keyword>
<dbReference type="InterPro" id="IPR012337">
    <property type="entry name" value="RNaseH-like_sf"/>
</dbReference>
<dbReference type="InterPro" id="IPR053151">
    <property type="entry name" value="RNase_H-like"/>
</dbReference>
<evidence type="ECO:0000313" key="3">
    <source>
        <dbReference type="EMBL" id="KAL0463206.1"/>
    </source>
</evidence>
<dbReference type="SUPFAM" id="SSF53098">
    <property type="entry name" value="Ribonuclease H-like"/>
    <property type="match status" value="1"/>
</dbReference>
<dbReference type="Gene3D" id="3.30.420.10">
    <property type="entry name" value="Ribonuclease H-like superfamily/Ribonuclease H"/>
    <property type="match status" value="1"/>
</dbReference>
<feature type="transmembrane region" description="Helical" evidence="1">
    <location>
        <begin position="103"/>
        <end position="124"/>
    </location>
</feature>
<gene>
    <name evidence="3" type="ORF">Slati_0208200</name>
</gene>
<sequence>MNTDGASKGNPGISSVGGILRDQLEKVIFVFQEPLGNITNTQAELHAIHRGLQICIDRGFRNVWIEIDATAIIKGCFWAGWGLFLGQLRAIYLLFLAAHTPAYAHLGVGKGAVLYAFFVAYIGFYKRFIKVFSKIAQPLCKLLQKDEAFEFDEA</sequence>
<dbReference type="GO" id="GO:0003676">
    <property type="term" value="F:nucleic acid binding"/>
    <property type="evidence" value="ECO:0007669"/>
    <property type="project" value="InterPro"/>
</dbReference>
<dbReference type="PANTHER" id="PTHR47723:SF19">
    <property type="entry name" value="POLYNUCLEOTIDYL TRANSFERASE, RIBONUCLEASE H-LIKE SUPERFAMILY PROTEIN"/>
    <property type="match status" value="1"/>
</dbReference>
<accession>A0AAW2YC15</accession>
<dbReference type="GO" id="GO:0004523">
    <property type="term" value="F:RNA-DNA hybrid ribonuclease activity"/>
    <property type="evidence" value="ECO:0007669"/>
    <property type="project" value="InterPro"/>
</dbReference>
<protein>
    <submittedName>
        <fullName evidence="3">Ribonuclease H protein</fullName>
    </submittedName>
</protein>